<dbReference type="Proteomes" id="UP000178558">
    <property type="component" value="Unassembled WGS sequence"/>
</dbReference>
<evidence type="ECO:0000313" key="4">
    <source>
        <dbReference type="Proteomes" id="UP000178558"/>
    </source>
</evidence>
<feature type="domain" description="Terminase large subunit gp17-like C-terminal" evidence="2">
    <location>
        <begin position="318"/>
        <end position="465"/>
    </location>
</feature>
<evidence type="ECO:0000313" key="3">
    <source>
        <dbReference type="EMBL" id="OGK50227.1"/>
    </source>
</evidence>
<proteinExistence type="predicted"/>
<gene>
    <name evidence="3" type="ORF">A3B50_00395</name>
</gene>
<comment type="caution">
    <text evidence="3">The sequence shown here is derived from an EMBL/GenBank/DDBJ whole genome shotgun (WGS) entry which is preliminary data.</text>
</comment>
<protein>
    <recommendedName>
        <fullName evidence="2">Terminase large subunit gp17-like C-terminal domain-containing protein</fullName>
    </recommendedName>
</protein>
<dbReference type="InterPro" id="IPR035421">
    <property type="entry name" value="Terminase_6C"/>
</dbReference>
<keyword evidence="1" id="KW-1188">Viral release from host cell</keyword>
<dbReference type="InterPro" id="IPR027417">
    <property type="entry name" value="P-loop_NTPase"/>
</dbReference>
<evidence type="ECO:0000259" key="2">
    <source>
        <dbReference type="Pfam" id="PF17289"/>
    </source>
</evidence>
<name>A0A1F7J3Q6_9BACT</name>
<sequence>MMIPTLKPDELEKIKSDRSIRRILAQKNHYWFFSIYLPHYIHYPFAPLHHQMFDITEDQELSLAVLVAFRGSSKSTIMTMSYPMWSIVGSQQKKFVLIISQTQTQARLHLANIKRELEANELLKDDIGPFQEYSDEWGANSIVISNYNARITAASTEQSIRGIRHGEYRPDLIICDDIEDLQSVKTREGRDRTFNWFTGEVVPVGDKGTKILIVGNLLHEDCLILKLKKLMDDKKLTAKFFAFPLLDKDDQIMWPGKYKISKDIDVLRASIASESAFSREYLLKIISDSDRLVHPEWIHYYDKLPSQDMDDFRYIATGIDLAISERESADYTAMVSAMIFDHTEDLRIYILPHPVNKRMGFPDTVEQAKRLSKSLGGGHYTTLFIEEVGYQQSLVQHLQNNNIPAEGVKIKGQDKRARLALITHLIQQGKVRFPRHGCEELIGQLTGFGVEKHDDLADAFSLLLLKVIEDDTAPPRAFFISGQSLFGDIQGPGPLTMDTIF</sequence>
<evidence type="ECO:0000256" key="1">
    <source>
        <dbReference type="ARBA" id="ARBA00022612"/>
    </source>
</evidence>
<dbReference type="Pfam" id="PF17289">
    <property type="entry name" value="Terminase_6C"/>
    <property type="match status" value="1"/>
</dbReference>
<dbReference type="AlphaFoldDB" id="A0A1F7J3Q6"/>
<dbReference type="Gene3D" id="3.40.50.300">
    <property type="entry name" value="P-loop containing nucleotide triphosphate hydrolases"/>
    <property type="match status" value="1"/>
</dbReference>
<organism evidence="3 4">
    <name type="scientific">Candidatus Roizmanbacteria bacterium RIFCSPLOWO2_01_FULL_40_42</name>
    <dbReference type="NCBI Taxonomy" id="1802066"/>
    <lineage>
        <taxon>Bacteria</taxon>
        <taxon>Candidatus Roizmaniibacteriota</taxon>
    </lineage>
</organism>
<reference evidence="3 4" key="1">
    <citation type="journal article" date="2016" name="Nat. Commun.">
        <title>Thousands of microbial genomes shed light on interconnected biogeochemical processes in an aquifer system.</title>
        <authorList>
            <person name="Anantharaman K."/>
            <person name="Brown C.T."/>
            <person name="Hug L.A."/>
            <person name="Sharon I."/>
            <person name="Castelle C.J."/>
            <person name="Probst A.J."/>
            <person name="Thomas B.C."/>
            <person name="Singh A."/>
            <person name="Wilkins M.J."/>
            <person name="Karaoz U."/>
            <person name="Brodie E.L."/>
            <person name="Williams K.H."/>
            <person name="Hubbard S.S."/>
            <person name="Banfield J.F."/>
        </authorList>
    </citation>
    <scope>NUCLEOTIDE SEQUENCE [LARGE SCALE GENOMIC DNA]</scope>
</reference>
<dbReference type="Gene3D" id="3.30.420.240">
    <property type="match status" value="1"/>
</dbReference>
<dbReference type="EMBL" id="MGAQ01000020">
    <property type="protein sequence ID" value="OGK50227.1"/>
    <property type="molecule type" value="Genomic_DNA"/>
</dbReference>
<accession>A0A1F7J3Q6</accession>